<dbReference type="EMBL" id="CAUYUJ010002959">
    <property type="protein sequence ID" value="CAK0803159.1"/>
    <property type="molecule type" value="Genomic_DNA"/>
</dbReference>
<evidence type="ECO:0008006" key="3">
    <source>
        <dbReference type="Google" id="ProtNLM"/>
    </source>
</evidence>
<protein>
    <recommendedName>
        <fullName evidence="3">Integrase catalytic domain-containing protein</fullName>
    </recommendedName>
</protein>
<gene>
    <name evidence="1" type="ORF">PCOR1329_LOCUS10443</name>
</gene>
<keyword evidence="2" id="KW-1185">Reference proteome</keyword>
<sequence length="384" mass="41471">MGGPILQGFKVLTNRRSIVGGLFKKCDGNRVHAKVLGGKDLSQTGRCAVSLAKDIASGLRAVRRGYDVMLVARDRGVTARAEAVVDAVGPAERVQLERAVKLARANAGHPTAASLARAIRLQRGSAYAVAATEAHRCPDCERRRPPGVSAPAVRRSKFREFGDGVASDLMVLADVKGNQAQLQNEVDMVTTFQLVAPQADKKPITSWTALLTRWMGWAGPPQASIADLGEFAGEFRSELEGMGAELVATAALGPAQNGICERRGGGWKAIIDKYQVDFTVPGAVEWFCTVVNWATSSKVSWPSSLNFSIGDQVFYWRGLSKAEKMWNFKRYGPGVVIGNEGGNVWVSHQNATLKSSPPHMRHALPEECVPWNEISDSLAHGDEP</sequence>
<organism evidence="1 2">
    <name type="scientific">Prorocentrum cordatum</name>
    <dbReference type="NCBI Taxonomy" id="2364126"/>
    <lineage>
        <taxon>Eukaryota</taxon>
        <taxon>Sar</taxon>
        <taxon>Alveolata</taxon>
        <taxon>Dinophyceae</taxon>
        <taxon>Prorocentrales</taxon>
        <taxon>Prorocentraceae</taxon>
        <taxon>Prorocentrum</taxon>
    </lineage>
</organism>
<feature type="non-terminal residue" evidence="1">
    <location>
        <position position="384"/>
    </location>
</feature>
<reference evidence="1" key="1">
    <citation type="submission" date="2023-10" db="EMBL/GenBank/DDBJ databases">
        <authorList>
            <person name="Chen Y."/>
            <person name="Shah S."/>
            <person name="Dougan E. K."/>
            <person name="Thang M."/>
            <person name="Chan C."/>
        </authorList>
    </citation>
    <scope>NUCLEOTIDE SEQUENCE [LARGE SCALE GENOMIC DNA]</scope>
</reference>
<accession>A0ABN9QDT4</accession>
<comment type="caution">
    <text evidence="1">The sequence shown here is derived from an EMBL/GenBank/DDBJ whole genome shotgun (WGS) entry which is preliminary data.</text>
</comment>
<evidence type="ECO:0000313" key="2">
    <source>
        <dbReference type="Proteomes" id="UP001189429"/>
    </source>
</evidence>
<evidence type="ECO:0000313" key="1">
    <source>
        <dbReference type="EMBL" id="CAK0803159.1"/>
    </source>
</evidence>
<proteinExistence type="predicted"/>
<name>A0ABN9QDT4_9DINO</name>
<dbReference type="Proteomes" id="UP001189429">
    <property type="component" value="Unassembled WGS sequence"/>
</dbReference>